<feature type="region of interest" description="Disordered" evidence="4">
    <location>
        <begin position="1"/>
        <end position="26"/>
    </location>
</feature>
<dbReference type="InterPro" id="IPR011990">
    <property type="entry name" value="TPR-like_helical_dom_sf"/>
</dbReference>
<dbReference type="Pfam" id="PF13374">
    <property type="entry name" value="TPR_10"/>
    <property type="match status" value="1"/>
</dbReference>
<evidence type="ECO:0000313" key="7">
    <source>
        <dbReference type="Proteomes" id="UP000663889"/>
    </source>
</evidence>
<dbReference type="PANTHER" id="PTHR45641:SF1">
    <property type="entry name" value="AAA+ ATPASE DOMAIN-CONTAINING PROTEIN"/>
    <property type="match status" value="1"/>
</dbReference>
<protein>
    <submittedName>
        <fullName evidence="5">Uncharacterized protein</fullName>
    </submittedName>
</protein>
<evidence type="ECO:0000256" key="4">
    <source>
        <dbReference type="SAM" id="MobiDB-lite"/>
    </source>
</evidence>
<dbReference type="PROSITE" id="PS50005">
    <property type="entry name" value="TPR"/>
    <property type="match status" value="5"/>
</dbReference>
<sequence length="778" mass="91289">MSACASSSSTHVTKKKRRRGSRKISFTDDDPNYENFSLVWLDEKRDHNEIQCQLRCIINYLKLFHNIEQCIKYVLSVTSEKIFLIISDTLSKIVIPRVHDHSQLEHIYVYCHRRMTCESSIQIYAKVSGIFMDNNSLMTKLKEDYQVSSHNLCSTSVLTPEKSINNFNLNSSSVNWFPLLIERIIRTPQSDLMKKYLLSKCELDYIDNELEQKSIEDFRQNYTATDVIAWYKRDCFIYRLLNKAFRSEDIVTLFKFRCFLADIHYQLEKLHLNYIDQLPNEQNQWTFYRGQGISSEELNKIKINIGKLISINTYFLTTTNFQTAVTYAKNGERNPFVESIVFEIIVNRSVAKSNKPFAAISEDNDQHEILFSPSTIFQNESIEQHDTVWHVKLRLIDEKQTKEINQLKEILKRENNHASPLTLLGYFLWKIGKYDKAEHIFAILFKELRSFNHNEVSTIYNDIGLLYYDRDYYSKALDYFEKSFKYARKNQSPNIAHIGTILNNIGLIYVRKKKYETALKYYREVLQMRLEINNPKPTDLVNIATSYANIGCVYADMRLFSQSLINLEKALDIRLKQLPATHPHIGQSYNYIGYVYFLQGYYKRALKAYHIALNINLASYATDHSDLLKTYNNIGAAHFGEQKYLLAIEYYEKAIEIGITSLPNDHPTFVQIFQSMACAYKSMKNHSMTVKYFRKALEIEKNRSQLNHALLFEIYTHIGTSYESMSKNFMALNHYKAGLKYGFKMKNRNYSRIHTVQSAIHRCINRAEQLTVKSTKKR</sequence>
<evidence type="ECO:0000313" key="6">
    <source>
        <dbReference type="EMBL" id="CAF4160187.1"/>
    </source>
</evidence>
<comment type="caution">
    <text evidence="5">The sequence shown here is derived from an EMBL/GenBank/DDBJ whole genome shotgun (WGS) entry which is preliminary data.</text>
</comment>
<evidence type="ECO:0000256" key="2">
    <source>
        <dbReference type="ARBA" id="ARBA00022803"/>
    </source>
</evidence>
<evidence type="ECO:0000256" key="3">
    <source>
        <dbReference type="PROSITE-ProRule" id="PRU00339"/>
    </source>
</evidence>
<feature type="compositionally biased region" description="Basic residues" evidence="4">
    <location>
        <begin position="12"/>
        <end position="22"/>
    </location>
</feature>
<gene>
    <name evidence="6" type="ORF">FNK824_LOCUS34146</name>
    <name evidence="5" type="ORF">SEV965_LOCUS21159</name>
</gene>
<dbReference type="InterPro" id="IPR019734">
    <property type="entry name" value="TPR_rpt"/>
</dbReference>
<accession>A0A814W7P1</accession>
<feature type="repeat" description="TPR" evidence="3">
    <location>
        <begin position="457"/>
        <end position="490"/>
    </location>
</feature>
<reference evidence="5" key="1">
    <citation type="submission" date="2021-02" db="EMBL/GenBank/DDBJ databases">
        <authorList>
            <person name="Nowell W R."/>
        </authorList>
    </citation>
    <scope>NUCLEOTIDE SEQUENCE</scope>
</reference>
<keyword evidence="1" id="KW-0677">Repeat</keyword>
<dbReference type="PANTHER" id="PTHR45641">
    <property type="entry name" value="TETRATRICOPEPTIDE REPEAT PROTEIN (AFU_ORTHOLOGUE AFUA_6G03870)"/>
    <property type="match status" value="1"/>
</dbReference>
<dbReference type="SUPFAM" id="SSF48452">
    <property type="entry name" value="TPR-like"/>
    <property type="match status" value="1"/>
</dbReference>
<dbReference type="Pfam" id="PF13424">
    <property type="entry name" value="TPR_12"/>
    <property type="match status" value="2"/>
</dbReference>
<feature type="repeat" description="TPR" evidence="3">
    <location>
        <begin position="499"/>
        <end position="532"/>
    </location>
</feature>
<evidence type="ECO:0000313" key="5">
    <source>
        <dbReference type="EMBL" id="CAF1201309.1"/>
    </source>
</evidence>
<name>A0A814W7P1_9BILA</name>
<organism evidence="5 7">
    <name type="scientific">Rotaria sordida</name>
    <dbReference type="NCBI Taxonomy" id="392033"/>
    <lineage>
        <taxon>Eukaryota</taxon>
        <taxon>Metazoa</taxon>
        <taxon>Spiralia</taxon>
        <taxon>Gnathifera</taxon>
        <taxon>Rotifera</taxon>
        <taxon>Eurotatoria</taxon>
        <taxon>Bdelloidea</taxon>
        <taxon>Philodinida</taxon>
        <taxon>Philodinidae</taxon>
        <taxon>Rotaria</taxon>
    </lineage>
</organism>
<dbReference type="Gene3D" id="1.25.40.10">
    <property type="entry name" value="Tetratricopeptide repeat domain"/>
    <property type="match status" value="3"/>
</dbReference>
<proteinExistence type="predicted"/>
<dbReference type="AlphaFoldDB" id="A0A814W7P1"/>
<dbReference type="SUPFAM" id="SSF56399">
    <property type="entry name" value="ADP-ribosylation"/>
    <property type="match status" value="1"/>
</dbReference>
<feature type="repeat" description="TPR" evidence="3">
    <location>
        <begin position="670"/>
        <end position="703"/>
    </location>
</feature>
<feature type="repeat" description="TPR" evidence="3">
    <location>
        <begin position="586"/>
        <end position="619"/>
    </location>
</feature>
<dbReference type="SUPFAM" id="SSF81901">
    <property type="entry name" value="HCP-like"/>
    <property type="match status" value="1"/>
</dbReference>
<evidence type="ECO:0000256" key="1">
    <source>
        <dbReference type="ARBA" id="ARBA00022737"/>
    </source>
</evidence>
<feature type="repeat" description="TPR" evidence="3">
    <location>
        <begin position="628"/>
        <end position="661"/>
    </location>
</feature>
<dbReference type="SMART" id="SM00028">
    <property type="entry name" value="TPR"/>
    <property type="match status" value="8"/>
</dbReference>
<dbReference type="Gene3D" id="3.90.176.10">
    <property type="entry name" value="Toxin ADP-ribosyltransferase, Chain A, domain 1"/>
    <property type="match status" value="1"/>
</dbReference>
<dbReference type="EMBL" id="CAJOBE010013115">
    <property type="protein sequence ID" value="CAF4160187.1"/>
    <property type="molecule type" value="Genomic_DNA"/>
</dbReference>
<dbReference type="Pfam" id="PF13181">
    <property type="entry name" value="TPR_8"/>
    <property type="match status" value="1"/>
</dbReference>
<dbReference type="Proteomes" id="UP000663874">
    <property type="component" value="Unassembled WGS sequence"/>
</dbReference>
<feature type="compositionally biased region" description="Polar residues" evidence="4">
    <location>
        <begin position="1"/>
        <end position="11"/>
    </location>
</feature>
<keyword evidence="2 3" id="KW-0802">TPR repeat</keyword>
<dbReference type="Proteomes" id="UP000663889">
    <property type="component" value="Unassembled WGS sequence"/>
</dbReference>
<dbReference type="EMBL" id="CAJNOU010001418">
    <property type="protein sequence ID" value="CAF1201309.1"/>
    <property type="molecule type" value="Genomic_DNA"/>
</dbReference>